<dbReference type="STRING" id="536979.SAMN04488055_1554"/>
<feature type="domain" description="Response regulatory" evidence="3">
    <location>
        <begin position="4"/>
        <end position="121"/>
    </location>
</feature>
<dbReference type="Proteomes" id="UP000185003">
    <property type="component" value="Unassembled WGS sequence"/>
</dbReference>
<dbReference type="PANTHER" id="PTHR44591:SF3">
    <property type="entry name" value="RESPONSE REGULATORY DOMAIN-CONTAINING PROTEIN"/>
    <property type="match status" value="1"/>
</dbReference>
<proteinExistence type="predicted"/>
<dbReference type="InterPro" id="IPR011006">
    <property type="entry name" value="CheY-like_superfamily"/>
</dbReference>
<evidence type="ECO:0000313" key="4">
    <source>
        <dbReference type="EMBL" id="SIN81660.1"/>
    </source>
</evidence>
<evidence type="ECO:0000256" key="1">
    <source>
        <dbReference type="ARBA" id="ARBA00022553"/>
    </source>
</evidence>
<name>A0A1N6EF74_9BACT</name>
<keyword evidence="5" id="KW-1185">Reference proteome</keyword>
<protein>
    <submittedName>
        <fullName evidence="4">Response regulator receiver domain-containing protein</fullName>
    </submittedName>
</protein>
<dbReference type="Gene3D" id="3.40.50.2300">
    <property type="match status" value="1"/>
</dbReference>
<dbReference type="PROSITE" id="PS50110">
    <property type="entry name" value="RESPONSE_REGULATORY"/>
    <property type="match status" value="1"/>
</dbReference>
<organism evidence="4 5">
    <name type="scientific">Chitinophaga niabensis</name>
    <dbReference type="NCBI Taxonomy" id="536979"/>
    <lineage>
        <taxon>Bacteria</taxon>
        <taxon>Pseudomonadati</taxon>
        <taxon>Bacteroidota</taxon>
        <taxon>Chitinophagia</taxon>
        <taxon>Chitinophagales</taxon>
        <taxon>Chitinophagaceae</taxon>
        <taxon>Chitinophaga</taxon>
    </lineage>
</organism>
<sequence length="130" mass="14772">MKQRILIIDDSMPIRYLLEAMFRKEYNVVSAQDGLAAMAWLSKGNMADVIITDLAMPNVNGWELLDYLADSHLYKDIPVVVLSGSMNDRTESITELYSNVHEVMRKPFDPVELMEKVEGIISKKLVPVMP</sequence>
<dbReference type="SUPFAM" id="SSF52172">
    <property type="entry name" value="CheY-like"/>
    <property type="match status" value="1"/>
</dbReference>
<dbReference type="EMBL" id="FSRA01000001">
    <property type="protein sequence ID" value="SIN81660.1"/>
    <property type="molecule type" value="Genomic_DNA"/>
</dbReference>
<keyword evidence="1 2" id="KW-0597">Phosphoprotein</keyword>
<evidence type="ECO:0000256" key="2">
    <source>
        <dbReference type="PROSITE-ProRule" id="PRU00169"/>
    </source>
</evidence>
<dbReference type="RefSeq" id="WP_074238692.1">
    <property type="nucleotide sequence ID" value="NZ_FSRA01000001.1"/>
</dbReference>
<dbReference type="Pfam" id="PF00072">
    <property type="entry name" value="Response_reg"/>
    <property type="match status" value="1"/>
</dbReference>
<gene>
    <name evidence="4" type="ORF">SAMN04488055_1554</name>
</gene>
<feature type="modified residue" description="4-aspartylphosphate" evidence="2">
    <location>
        <position position="53"/>
    </location>
</feature>
<dbReference type="SMART" id="SM00448">
    <property type="entry name" value="REC"/>
    <property type="match status" value="1"/>
</dbReference>
<dbReference type="GO" id="GO:0000160">
    <property type="term" value="P:phosphorelay signal transduction system"/>
    <property type="evidence" value="ECO:0007669"/>
    <property type="project" value="InterPro"/>
</dbReference>
<dbReference type="PANTHER" id="PTHR44591">
    <property type="entry name" value="STRESS RESPONSE REGULATOR PROTEIN 1"/>
    <property type="match status" value="1"/>
</dbReference>
<evidence type="ECO:0000259" key="3">
    <source>
        <dbReference type="PROSITE" id="PS50110"/>
    </source>
</evidence>
<accession>A0A1N6EF74</accession>
<reference evidence="4 5" key="1">
    <citation type="submission" date="2016-11" db="EMBL/GenBank/DDBJ databases">
        <authorList>
            <person name="Jaros S."/>
            <person name="Januszkiewicz K."/>
            <person name="Wedrychowicz H."/>
        </authorList>
    </citation>
    <scope>NUCLEOTIDE SEQUENCE [LARGE SCALE GENOMIC DNA]</scope>
    <source>
        <strain evidence="4 5">DSM 24787</strain>
    </source>
</reference>
<dbReference type="InterPro" id="IPR050595">
    <property type="entry name" value="Bact_response_regulator"/>
</dbReference>
<evidence type="ECO:0000313" key="5">
    <source>
        <dbReference type="Proteomes" id="UP000185003"/>
    </source>
</evidence>
<dbReference type="AlphaFoldDB" id="A0A1N6EF74"/>
<dbReference type="InterPro" id="IPR001789">
    <property type="entry name" value="Sig_transdc_resp-reg_receiver"/>
</dbReference>